<gene>
    <name evidence="1" type="ORF">METZ01_LOCUS341076</name>
</gene>
<proteinExistence type="predicted"/>
<protein>
    <submittedName>
        <fullName evidence="1">Uncharacterized protein</fullName>
    </submittedName>
</protein>
<reference evidence="1" key="1">
    <citation type="submission" date="2018-05" db="EMBL/GenBank/DDBJ databases">
        <authorList>
            <person name="Lanie J.A."/>
            <person name="Ng W.-L."/>
            <person name="Kazmierczak K.M."/>
            <person name="Andrzejewski T.M."/>
            <person name="Davidsen T.M."/>
            <person name="Wayne K.J."/>
            <person name="Tettelin H."/>
            <person name="Glass J.I."/>
            <person name="Rusch D."/>
            <person name="Podicherti R."/>
            <person name="Tsui H.-C.T."/>
            <person name="Winkler M.E."/>
        </authorList>
    </citation>
    <scope>NUCLEOTIDE SEQUENCE</scope>
</reference>
<sequence>MESPHHKPNFTTDRPVAVLMVFL</sequence>
<organism evidence="1">
    <name type="scientific">marine metagenome</name>
    <dbReference type="NCBI Taxonomy" id="408172"/>
    <lineage>
        <taxon>unclassified sequences</taxon>
        <taxon>metagenomes</taxon>
        <taxon>ecological metagenomes</taxon>
    </lineage>
</organism>
<name>A0A382QTQ9_9ZZZZ</name>
<dbReference type="AlphaFoldDB" id="A0A382QTQ9"/>
<dbReference type="EMBL" id="UINC01116463">
    <property type="protein sequence ID" value="SVC88222.1"/>
    <property type="molecule type" value="Genomic_DNA"/>
</dbReference>
<accession>A0A382QTQ9</accession>
<feature type="non-terminal residue" evidence="1">
    <location>
        <position position="23"/>
    </location>
</feature>
<evidence type="ECO:0000313" key="1">
    <source>
        <dbReference type="EMBL" id="SVC88222.1"/>
    </source>
</evidence>